<evidence type="ECO:0000313" key="2">
    <source>
        <dbReference type="Proteomes" id="UP001159405"/>
    </source>
</evidence>
<sequence>MGGNPIFRAIFTAVGRNRSFRSIVEQRRFRLTFQQLRTAGDNELLGEAITEAIRQGLQRVVTQEQINPADYSLLVAIHSNSFTHVWSQSARHVPLNEWLSNQDYARAFLEDLARKLNSAEVVDPERDGFFVELTFVKRLGRGGAFKRNNPGRIAWEKIAKKKKCIIRIQNKDDLCCAKAIITMKERYNQAPHVIGLVKHQGYFDGLRSIPALMNRSYYCRLCDRGFNTQDAQHHNCEGQNCNS</sequence>
<reference evidence="1 2" key="1">
    <citation type="submission" date="2022-05" db="EMBL/GenBank/DDBJ databases">
        <authorList>
            <consortium name="Genoscope - CEA"/>
            <person name="William W."/>
        </authorList>
    </citation>
    <scope>NUCLEOTIDE SEQUENCE [LARGE SCALE GENOMIC DNA]</scope>
</reference>
<keyword evidence="2" id="KW-1185">Reference proteome</keyword>
<gene>
    <name evidence="1" type="ORF">PLOB_00030184</name>
</gene>
<dbReference type="Proteomes" id="UP001159405">
    <property type="component" value="Unassembled WGS sequence"/>
</dbReference>
<comment type="caution">
    <text evidence="1">The sequence shown here is derived from an EMBL/GenBank/DDBJ whole genome shotgun (WGS) entry which is preliminary data.</text>
</comment>
<dbReference type="EMBL" id="CALNXK010000384">
    <property type="protein sequence ID" value="CAH3184360.1"/>
    <property type="molecule type" value="Genomic_DNA"/>
</dbReference>
<evidence type="ECO:0000313" key="1">
    <source>
        <dbReference type="EMBL" id="CAH3184360.1"/>
    </source>
</evidence>
<organism evidence="1 2">
    <name type="scientific">Porites lobata</name>
    <dbReference type="NCBI Taxonomy" id="104759"/>
    <lineage>
        <taxon>Eukaryota</taxon>
        <taxon>Metazoa</taxon>
        <taxon>Cnidaria</taxon>
        <taxon>Anthozoa</taxon>
        <taxon>Hexacorallia</taxon>
        <taxon>Scleractinia</taxon>
        <taxon>Fungiina</taxon>
        <taxon>Poritidae</taxon>
        <taxon>Porites</taxon>
    </lineage>
</organism>
<name>A0ABN8RZY5_9CNID</name>
<proteinExistence type="predicted"/>
<accession>A0ABN8RZY5</accession>
<protein>
    <submittedName>
        <fullName evidence="1">Uncharacterized protein</fullName>
    </submittedName>
</protein>